<dbReference type="EMBL" id="JAJEPX010000018">
    <property type="protein sequence ID" value="MCC2176961.1"/>
    <property type="molecule type" value="Genomic_DNA"/>
</dbReference>
<dbReference type="PANTHER" id="PTHR11649">
    <property type="entry name" value="MSS1/TRME-RELATED GTP-BINDING PROTEIN"/>
    <property type="match status" value="1"/>
</dbReference>
<evidence type="ECO:0000313" key="12">
    <source>
        <dbReference type="EMBL" id="MCC2176961.1"/>
    </source>
</evidence>
<sequence length="203" mass="23001">MEMKKPNLHNAEFLRSAVKESDFPHDPLPQIVFAGKSNVGKSSVINKLLNRKNFARVSAQPGKTIHINYFTIDKAMYLVDLPGYGYARVSKAEQQRWGALMETYFAMDLLTLGIQIVDIRHKPTRDDMTMAEWFRASGKPWVIIANKLDKIKKSQLAGNIAEIRQTLLLPEEVPVIPFSAEKGFGRDEVLDLIFEHVCGKEEA</sequence>
<comment type="caution">
    <text evidence="12">The sequence shown here is derived from an EMBL/GenBank/DDBJ whole genome shotgun (WGS) entry which is preliminary data.</text>
</comment>
<comment type="function">
    <text evidence="10">Necessary for normal cell division and for the maintenance of normal septation.</text>
</comment>
<dbReference type="PANTHER" id="PTHR11649:SF13">
    <property type="entry name" value="ENGB-TYPE G DOMAIN-CONTAINING PROTEIN"/>
    <property type="match status" value="1"/>
</dbReference>
<evidence type="ECO:0000256" key="9">
    <source>
        <dbReference type="ARBA" id="ARBA00023306"/>
    </source>
</evidence>
<dbReference type="RefSeq" id="WP_227600708.1">
    <property type="nucleotide sequence ID" value="NZ_JAJEPX010000018.1"/>
</dbReference>
<keyword evidence="5 10" id="KW-0547">Nucleotide-binding</keyword>
<organism evidence="12 13">
    <name type="scientific">Agathobaculum butyriciproducens</name>
    <dbReference type="NCBI Taxonomy" id="1628085"/>
    <lineage>
        <taxon>Bacteria</taxon>
        <taxon>Bacillati</taxon>
        <taxon>Bacillota</taxon>
        <taxon>Clostridia</taxon>
        <taxon>Eubacteriales</taxon>
        <taxon>Butyricicoccaceae</taxon>
        <taxon>Agathobaculum</taxon>
    </lineage>
</organism>
<dbReference type="NCBIfam" id="TIGR00231">
    <property type="entry name" value="small_GTP"/>
    <property type="match status" value="1"/>
</dbReference>
<dbReference type="GO" id="GO:0005525">
    <property type="term" value="F:GTP binding"/>
    <property type="evidence" value="ECO:0007669"/>
    <property type="project" value="UniProtKB-UniRule"/>
</dbReference>
<evidence type="ECO:0000256" key="5">
    <source>
        <dbReference type="ARBA" id="ARBA00022741"/>
    </source>
</evidence>
<dbReference type="InterPro" id="IPR030393">
    <property type="entry name" value="G_ENGB_dom"/>
</dbReference>
<dbReference type="InterPro" id="IPR019987">
    <property type="entry name" value="GTP-bd_ribosome_bio_YsxC"/>
</dbReference>
<accession>A0AAW4W204</accession>
<proteinExistence type="inferred from homology"/>
<dbReference type="SUPFAM" id="SSF52540">
    <property type="entry name" value="P-loop containing nucleoside triphosphate hydrolases"/>
    <property type="match status" value="1"/>
</dbReference>
<dbReference type="HAMAP" id="MF_00321">
    <property type="entry name" value="GTPase_EngB"/>
    <property type="match status" value="1"/>
</dbReference>
<keyword evidence="6" id="KW-0460">Magnesium</keyword>
<dbReference type="Pfam" id="PF01926">
    <property type="entry name" value="MMR_HSR1"/>
    <property type="match status" value="1"/>
</dbReference>
<protein>
    <recommendedName>
        <fullName evidence="10">Probable GTP-binding protein EngB</fullName>
    </recommendedName>
</protein>
<evidence type="ECO:0000256" key="8">
    <source>
        <dbReference type="ARBA" id="ARBA00023210"/>
    </source>
</evidence>
<dbReference type="AlphaFoldDB" id="A0AAW4W204"/>
<dbReference type="InterPro" id="IPR027417">
    <property type="entry name" value="P-loop_NTPase"/>
</dbReference>
<dbReference type="NCBIfam" id="TIGR03598">
    <property type="entry name" value="GTPase_YsxC"/>
    <property type="match status" value="1"/>
</dbReference>
<keyword evidence="13" id="KW-1185">Reference proteome</keyword>
<feature type="domain" description="EngB-type G" evidence="11">
    <location>
        <begin position="27"/>
        <end position="199"/>
    </location>
</feature>
<evidence type="ECO:0000256" key="10">
    <source>
        <dbReference type="HAMAP-Rule" id="MF_00321"/>
    </source>
</evidence>
<dbReference type="GO" id="GO:0005829">
    <property type="term" value="C:cytosol"/>
    <property type="evidence" value="ECO:0007669"/>
    <property type="project" value="TreeGrafter"/>
</dbReference>
<dbReference type="PROSITE" id="PS51706">
    <property type="entry name" value="G_ENGB"/>
    <property type="match status" value="1"/>
</dbReference>
<dbReference type="InterPro" id="IPR006073">
    <property type="entry name" value="GTP-bd"/>
</dbReference>
<keyword evidence="4" id="KW-0479">Metal-binding</keyword>
<evidence type="ECO:0000256" key="2">
    <source>
        <dbReference type="ARBA" id="ARBA00009638"/>
    </source>
</evidence>
<evidence type="ECO:0000256" key="6">
    <source>
        <dbReference type="ARBA" id="ARBA00022842"/>
    </source>
</evidence>
<comment type="cofactor">
    <cofactor evidence="1">
        <name>Mg(2+)</name>
        <dbReference type="ChEBI" id="CHEBI:18420"/>
    </cofactor>
</comment>
<keyword evidence="9 10" id="KW-0131">Cell cycle</keyword>
<keyword evidence="3 10" id="KW-0132">Cell division</keyword>
<dbReference type="CDD" id="cd01876">
    <property type="entry name" value="YihA_EngB"/>
    <property type="match status" value="1"/>
</dbReference>
<reference evidence="12 13" key="1">
    <citation type="submission" date="2021-10" db="EMBL/GenBank/DDBJ databases">
        <title>Anaerobic single-cell dispensing facilitates the cultivation of human gut bacteria.</title>
        <authorList>
            <person name="Afrizal A."/>
        </authorList>
    </citation>
    <scope>NUCLEOTIDE SEQUENCE [LARGE SCALE GENOMIC DNA]</scope>
    <source>
        <strain evidence="12 13">CLA-AA-H270</strain>
    </source>
</reference>
<dbReference type="GO" id="GO:0000917">
    <property type="term" value="P:division septum assembly"/>
    <property type="evidence" value="ECO:0007669"/>
    <property type="project" value="UniProtKB-KW"/>
</dbReference>
<dbReference type="InterPro" id="IPR005225">
    <property type="entry name" value="Small_GTP-bd"/>
</dbReference>
<gene>
    <name evidence="12" type="primary">yihA</name>
    <name evidence="10" type="synonym">engB</name>
    <name evidence="12" type="ORF">LKD22_07450</name>
</gene>
<dbReference type="Proteomes" id="UP001298753">
    <property type="component" value="Unassembled WGS sequence"/>
</dbReference>
<comment type="similarity">
    <text evidence="2 10">Belongs to the TRAFAC class TrmE-Era-EngA-EngB-Septin-like GTPase superfamily. EngB GTPase family.</text>
</comment>
<name>A0AAW4W204_9FIRM</name>
<evidence type="ECO:0000256" key="4">
    <source>
        <dbReference type="ARBA" id="ARBA00022723"/>
    </source>
</evidence>
<dbReference type="GO" id="GO:0046872">
    <property type="term" value="F:metal ion binding"/>
    <property type="evidence" value="ECO:0007669"/>
    <property type="project" value="UniProtKB-KW"/>
</dbReference>
<keyword evidence="7 10" id="KW-0342">GTP-binding</keyword>
<evidence type="ECO:0000256" key="3">
    <source>
        <dbReference type="ARBA" id="ARBA00022618"/>
    </source>
</evidence>
<dbReference type="Gene3D" id="3.40.50.300">
    <property type="entry name" value="P-loop containing nucleotide triphosphate hydrolases"/>
    <property type="match status" value="1"/>
</dbReference>
<evidence type="ECO:0000313" key="13">
    <source>
        <dbReference type="Proteomes" id="UP001298753"/>
    </source>
</evidence>
<keyword evidence="8 10" id="KW-0717">Septation</keyword>
<evidence type="ECO:0000256" key="7">
    <source>
        <dbReference type="ARBA" id="ARBA00023134"/>
    </source>
</evidence>
<dbReference type="GeneID" id="98659963"/>
<evidence type="ECO:0000259" key="11">
    <source>
        <dbReference type="PROSITE" id="PS51706"/>
    </source>
</evidence>
<evidence type="ECO:0000256" key="1">
    <source>
        <dbReference type="ARBA" id="ARBA00001946"/>
    </source>
</evidence>